<evidence type="ECO:0000256" key="1">
    <source>
        <dbReference type="SAM" id="MobiDB-lite"/>
    </source>
</evidence>
<feature type="compositionally biased region" description="Polar residues" evidence="1">
    <location>
        <begin position="58"/>
        <end position="67"/>
    </location>
</feature>
<dbReference type="Proteomes" id="UP000335636">
    <property type="component" value="Unassembled WGS sequence"/>
</dbReference>
<sequence length="153" mass="15408">HPTSQVYAYENNTSKARSGGARTRREPQCAGDWGQDVPVTGTAAQGILIATPRGGSGQSNRSPQARSTHLRRSSRIAATLPGTMRDRWAPGAAGAEAFAELQSCAPDGGGAALPGRARARSRSANGSCQGASAGGFGGGAAGARGKPSSDWTS</sequence>
<feature type="compositionally biased region" description="Low complexity" evidence="1">
    <location>
        <begin position="122"/>
        <end position="131"/>
    </location>
</feature>
<evidence type="ECO:0000313" key="3">
    <source>
        <dbReference type="Proteomes" id="UP000335636"/>
    </source>
</evidence>
<comment type="caution">
    <text evidence="2">The sequence shown here is derived from an EMBL/GenBank/DDBJ whole genome shotgun (WGS) entry which is preliminary data.</text>
</comment>
<evidence type="ECO:0000313" key="2">
    <source>
        <dbReference type="EMBL" id="VTJ80059.1"/>
    </source>
</evidence>
<dbReference type="EMBL" id="CABDUW010001260">
    <property type="protein sequence ID" value="VTJ80059.1"/>
    <property type="molecule type" value="Genomic_DNA"/>
</dbReference>
<gene>
    <name evidence="2" type="ORF">MONAX_5E035134</name>
</gene>
<dbReference type="AlphaFoldDB" id="A0A5E4CG16"/>
<proteinExistence type="predicted"/>
<reference evidence="2" key="1">
    <citation type="submission" date="2019-04" db="EMBL/GenBank/DDBJ databases">
        <authorList>
            <person name="Alioto T."/>
            <person name="Alioto T."/>
        </authorList>
    </citation>
    <scope>NUCLEOTIDE SEQUENCE [LARGE SCALE GENOMIC DNA]</scope>
</reference>
<name>A0A5E4CG16_MARMO</name>
<feature type="region of interest" description="Disordered" evidence="1">
    <location>
        <begin position="1"/>
        <end position="88"/>
    </location>
</feature>
<organism evidence="2 3">
    <name type="scientific">Marmota monax</name>
    <name type="common">Woodchuck</name>
    <dbReference type="NCBI Taxonomy" id="9995"/>
    <lineage>
        <taxon>Eukaryota</taxon>
        <taxon>Metazoa</taxon>
        <taxon>Chordata</taxon>
        <taxon>Craniata</taxon>
        <taxon>Vertebrata</taxon>
        <taxon>Euteleostomi</taxon>
        <taxon>Mammalia</taxon>
        <taxon>Eutheria</taxon>
        <taxon>Euarchontoglires</taxon>
        <taxon>Glires</taxon>
        <taxon>Rodentia</taxon>
        <taxon>Sciuromorpha</taxon>
        <taxon>Sciuridae</taxon>
        <taxon>Xerinae</taxon>
        <taxon>Marmotini</taxon>
        <taxon>Marmota</taxon>
    </lineage>
</organism>
<keyword evidence="3" id="KW-1185">Reference proteome</keyword>
<feature type="compositionally biased region" description="Polar residues" evidence="1">
    <location>
        <begin position="1"/>
        <end position="16"/>
    </location>
</feature>
<feature type="non-terminal residue" evidence="2">
    <location>
        <position position="1"/>
    </location>
</feature>
<accession>A0A5E4CG16</accession>
<feature type="region of interest" description="Disordered" evidence="1">
    <location>
        <begin position="105"/>
        <end position="153"/>
    </location>
</feature>
<protein>
    <submittedName>
        <fullName evidence="2">Uncharacterized protein</fullName>
    </submittedName>
</protein>
<feature type="compositionally biased region" description="Gly residues" evidence="1">
    <location>
        <begin position="132"/>
        <end position="142"/>
    </location>
</feature>